<dbReference type="InterPro" id="IPR043132">
    <property type="entry name" value="BCAT-like_C"/>
</dbReference>
<evidence type="ECO:0000256" key="3">
    <source>
        <dbReference type="ARBA" id="ARBA00022576"/>
    </source>
</evidence>
<dbReference type="PANTHER" id="PTHR42825">
    <property type="entry name" value="AMINO ACID AMINOTRANSFERASE"/>
    <property type="match status" value="1"/>
</dbReference>
<dbReference type="InterPro" id="IPR005786">
    <property type="entry name" value="B_amino_transII"/>
</dbReference>
<feature type="signal peptide" evidence="7">
    <location>
        <begin position="1"/>
        <end position="17"/>
    </location>
</feature>
<dbReference type="NCBIfam" id="TIGR01123">
    <property type="entry name" value="ilvE_II"/>
    <property type="match status" value="1"/>
</dbReference>
<dbReference type="PIRSF" id="PIRSF006468">
    <property type="entry name" value="BCAT1"/>
    <property type="match status" value="1"/>
</dbReference>
<dbReference type="PANTHER" id="PTHR42825:SF2">
    <property type="entry name" value="BRANCHED-CHAIN-AMINO-ACID AMINOTRANSFERASE 3, CHLOROPLASTIC-RELATED"/>
    <property type="match status" value="1"/>
</dbReference>
<dbReference type="InterPro" id="IPR033939">
    <property type="entry name" value="BCAT_family"/>
</dbReference>
<comment type="similarity">
    <text evidence="2">Belongs to the class-IV pyridoxal-phosphate-dependent aminotransferase family.</text>
</comment>
<dbReference type="EMBL" id="BLLK01000027">
    <property type="protein sequence ID" value="GFH48332.1"/>
    <property type="molecule type" value="Genomic_DNA"/>
</dbReference>
<dbReference type="InterPro" id="IPR036038">
    <property type="entry name" value="Aminotransferase-like"/>
</dbReference>
<dbReference type="Proteomes" id="UP001054902">
    <property type="component" value="Unassembled WGS sequence"/>
</dbReference>
<keyword evidence="7" id="KW-0732">Signal</keyword>
<feature type="modified residue" description="N6-(pyridoxal phosphate)lysine" evidence="6">
    <location>
        <position position="233"/>
    </location>
</feature>
<feature type="chain" id="PRO_5042028385" description="Branched-chain-amino-acid transaminase" evidence="7">
    <location>
        <begin position="18"/>
        <end position="396"/>
    </location>
</feature>
<evidence type="ECO:0008006" key="10">
    <source>
        <dbReference type="Google" id="ProtNLM"/>
    </source>
</evidence>
<protein>
    <recommendedName>
        <fullName evidence="10">Branched-chain-amino-acid transaminase</fullName>
    </recommendedName>
</protein>
<evidence type="ECO:0000256" key="5">
    <source>
        <dbReference type="ARBA" id="ARBA00022898"/>
    </source>
</evidence>
<keyword evidence="5" id="KW-0663">Pyridoxal phosphate</keyword>
<dbReference type="Pfam" id="PF01063">
    <property type="entry name" value="Aminotran_4"/>
    <property type="match status" value="1"/>
</dbReference>
<gene>
    <name evidence="8" type="ORF">CTEN210_04808</name>
</gene>
<comment type="caution">
    <text evidence="8">The sequence shown here is derived from an EMBL/GenBank/DDBJ whole genome shotgun (WGS) entry which is preliminary data.</text>
</comment>
<name>A0AAD3H2M5_9STRA</name>
<accession>A0AAD3H2M5</accession>
<dbReference type="Gene3D" id="3.30.470.10">
    <property type="match status" value="1"/>
</dbReference>
<evidence type="ECO:0000313" key="9">
    <source>
        <dbReference type="Proteomes" id="UP001054902"/>
    </source>
</evidence>
<dbReference type="Gene3D" id="3.20.10.10">
    <property type="entry name" value="D-amino Acid Aminotransferase, subunit A, domain 2"/>
    <property type="match status" value="1"/>
</dbReference>
<keyword evidence="4" id="KW-0808">Transferase</keyword>
<organism evidence="8 9">
    <name type="scientific">Chaetoceros tenuissimus</name>
    <dbReference type="NCBI Taxonomy" id="426638"/>
    <lineage>
        <taxon>Eukaryota</taxon>
        <taxon>Sar</taxon>
        <taxon>Stramenopiles</taxon>
        <taxon>Ochrophyta</taxon>
        <taxon>Bacillariophyta</taxon>
        <taxon>Coscinodiscophyceae</taxon>
        <taxon>Chaetocerotophycidae</taxon>
        <taxon>Chaetocerotales</taxon>
        <taxon>Chaetocerotaceae</taxon>
        <taxon>Chaetoceros</taxon>
    </lineage>
</organism>
<comment type="cofactor">
    <cofactor evidence="1">
        <name>pyridoxal 5'-phosphate</name>
        <dbReference type="ChEBI" id="CHEBI:597326"/>
    </cofactor>
</comment>
<proteinExistence type="inferred from homology"/>
<keyword evidence="9" id="KW-1185">Reference proteome</keyword>
<dbReference type="CDD" id="cd01557">
    <property type="entry name" value="BCAT_beta_family"/>
    <property type="match status" value="1"/>
</dbReference>
<dbReference type="NCBIfam" id="NF009897">
    <property type="entry name" value="PRK13357.1"/>
    <property type="match status" value="1"/>
</dbReference>
<dbReference type="InterPro" id="IPR043131">
    <property type="entry name" value="BCAT-like_N"/>
</dbReference>
<sequence length="396" mass="43604">MRLTSALLFSAIASVSAFTAPTPHAQVSRLNTQLHVAAETKPLGKPGTAKLDTDWKDLGFEFRPTKSNLRITYKNGEWGEFEMSEDPYINVHMGATALHYGQACFEGLKAFAHEDGSVHVFRPDENAKRLQSSCERTLMPVLPHDKFIEAINEVVRDNIEYVPPYGSGGALYLRPLLFGSGARIGLQPADEYTFIIMVMPVADYYKGGLSSPVDGILITDFDRAAPRGVGNVKVAGNYAADMLPNMRSKKAGFPIGLYLDAATQSNIEEFSTSNFVGIDSENKKYVTPKSSSVLPSITNKSLMKIAEDEGLTVEARDVLLEELETFDEVMACGTAVVVTPVGSITKLGETDEDTVKYTFGESQEEVGPITRRLYDRVRAIQYGEEEDKNGWLYKIN</sequence>
<evidence type="ECO:0000256" key="6">
    <source>
        <dbReference type="PIRSR" id="PIRSR006468-1"/>
    </source>
</evidence>
<evidence type="ECO:0000313" key="8">
    <source>
        <dbReference type="EMBL" id="GFH48332.1"/>
    </source>
</evidence>
<reference evidence="8 9" key="1">
    <citation type="journal article" date="2021" name="Sci. Rep.">
        <title>The genome of the diatom Chaetoceros tenuissimus carries an ancient integrated fragment of an extant virus.</title>
        <authorList>
            <person name="Hongo Y."/>
            <person name="Kimura K."/>
            <person name="Takaki Y."/>
            <person name="Yoshida Y."/>
            <person name="Baba S."/>
            <person name="Kobayashi G."/>
            <person name="Nagasaki K."/>
            <person name="Hano T."/>
            <person name="Tomaru Y."/>
        </authorList>
    </citation>
    <scope>NUCLEOTIDE SEQUENCE [LARGE SCALE GENOMIC DNA]</scope>
    <source>
        <strain evidence="8 9">NIES-3715</strain>
    </source>
</reference>
<dbReference type="AlphaFoldDB" id="A0AAD3H2M5"/>
<dbReference type="GO" id="GO:0004084">
    <property type="term" value="F:branched-chain-amino-acid transaminase activity"/>
    <property type="evidence" value="ECO:0007669"/>
    <property type="project" value="InterPro"/>
</dbReference>
<evidence type="ECO:0000256" key="4">
    <source>
        <dbReference type="ARBA" id="ARBA00022679"/>
    </source>
</evidence>
<evidence type="ECO:0000256" key="2">
    <source>
        <dbReference type="ARBA" id="ARBA00009320"/>
    </source>
</evidence>
<dbReference type="FunFam" id="3.30.470.10:FF:000004">
    <property type="entry name" value="Branched-chain-amino-acid aminotransferase"/>
    <property type="match status" value="1"/>
</dbReference>
<evidence type="ECO:0000256" key="1">
    <source>
        <dbReference type="ARBA" id="ARBA00001933"/>
    </source>
</evidence>
<dbReference type="InterPro" id="IPR001544">
    <property type="entry name" value="Aminotrans_IV"/>
</dbReference>
<dbReference type="SUPFAM" id="SSF56752">
    <property type="entry name" value="D-aminoacid aminotransferase-like PLP-dependent enzymes"/>
    <property type="match status" value="1"/>
</dbReference>
<evidence type="ECO:0000256" key="7">
    <source>
        <dbReference type="SAM" id="SignalP"/>
    </source>
</evidence>
<dbReference type="GO" id="GO:0009081">
    <property type="term" value="P:branched-chain amino acid metabolic process"/>
    <property type="evidence" value="ECO:0007669"/>
    <property type="project" value="InterPro"/>
</dbReference>
<keyword evidence="3" id="KW-0032">Aminotransferase</keyword>